<keyword evidence="3" id="KW-1185">Reference proteome</keyword>
<sequence>MQGFYEKFNVFGEWLYRLVLLNFLWIGFSILGAGILGVFPATAAIFSLLRKWMLQGKDVKLLSDFWQAYRNSFLKANVLGYGMVVLWLIIWADIQLTLQSTSLIGLVMTFILFGVLIYVSISSLMGFAIYVHYELTINQYFLQMLKYPITHVKESFILIAALLIYCTMLYYGSSIIPFIGVTLLGFVIAKVMFPTFKVQKRKNSTLYEQQRDELLYY</sequence>
<evidence type="ECO:0000256" key="1">
    <source>
        <dbReference type="SAM" id="Phobius"/>
    </source>
</evidence>
<dbReference type="EMBL" id="LILB01000001">
    <property type="protein sequence ID" value="KOO51848.1"/>
    <property type="molecule type" value="Genomic_DNA"/>
</dbReference>
<dbReference type="Proteomes" id="UP000036867">
    <property type="component" value="Unassembled WGS sequence"/>
</dbReference>
<keyword evidence="1" id="KW-1133">Transmembrane helix</keyword>
<name>A0A0M0LMB1_9BACL</name>
<reference evidence="3" key="1">
    <citation type="submission" date="2015-08" db="EMBL/GenBank/DDBJ databases">
        <title>Fjat-10028 dsm 16317.</title>
        <authorList>
            <person name="Liu B."/>
            <person name="Wang J."/>
            <person name="Zhu Y."/>
            <person name="Liu G."/>
            <person name="Chen Q."/>
            <person name="Chen Z."/>
            <person name="Lan J."/>
            <person name="Che J."/>
            <person name="Ge C."/>
            <person name="Shi H."/>
            <person name="Pan Z."/>
            <person name="Liu X."/>
        </authorList>
    </citation>
    <scope>NUCLEOTIDE SEQUENCE [LARGE SCALE GENOMIC DNA]</scope>
    <source>
        <strain evidence="3">DSM 16317</strain>
    </source>
</reference>
<dbReference type="STRING" id="263475.AMD00_05280"/>
<evidence type="ECO:0000313" key="3">
    <source>
        <dbReference type="Proteomes" id="UP000036867"/>
    </source>
</evidence>
<dbReference type="RefSeq" id="WP_053416012.1">
    <property type="nucleotide sequence ID" value="NZ_LILB01000001.1"/>
</dbReference>
<organism evidence="2 3">
    <name type="scientific">Viridibacillus arvi</name>
    <dbReference type="NCBI Taxonomy" id="263475"/>
    <lineage>
        <taxon>Bacteria</taxon>
        <taxon>Bacillati</taxon>
        <taxon>Bacillota</taxon>
        <taxon>Bacilli</taxon>
        <taxon>Bacillales</taxon>
        <taxon>Caryophanaceae</taxon>
        <taxon>Viridibacillus</taxon>
    </lineage>
</organism>
<evidence type="ECO:0008006" key="4">
    <source>
        <dbReference type="Google" id="ProtNLM"/>
    </source>
</evidence>
<feature type="transmembrane region" description="Helical" evidence="1">
    <location>
        <begin position="104"/>
        <end position="131"/>
    </location>
</feature>
<protein>
    <recommendedName>
        <fullName evidence="4">DUF624 domain-containing protein</fullName>
    </recommendedName>
</protein>
<feature type="transmembrane region" description="Helical" evidence="1">
    <location>
        <begin position="152"/>
        <end position="170"/>
    </location>
</feature>
<proteinExistence type="predicted"/>
<gene>
    <name evidence="2" type="ORF">AMD00_05280</name>
</gene>
<dbReference type="InterPro" id="IPR006938">
    <property type="entry name" value="DUF624"/>
</dbReference>
<feature type="transmembrane region" description="Helical" evidence="1">
    <location>
        <begin position="23"/>
        <end position="49"/>
    </location>
</feature>
<evidence type="ECO:0000313" key="2">
    <source>
        <dbReference type="EMBL" id="KOO51848.1"/>
    </source>
</evidence>
<accession>A0A0M0LMB1</accession>
<keyword evidence="1" id="KW-0812">Transmembrane</keyword>
<dbReference type="OrthoDB" id="2182676at2"/>
<dbReference type="Pfam" id="PF04854">
    <property type="entry name" value="DUF624"/>
    <property type="match status" value="1"/>
</dbReference>
<feature type="transmembrane region" description="Helical" evidence="1">
    <location>
        <begin position="78"/>
        <end position="98"/>
    </location>
</feature>
<feature type="transmembrane region" description="Helical" evidence="1">
    <location>
        <begin position="176"/>
        <end position="193"/>
    </location>
</feature>
<dbReference type="AlphaFoldDB" id="A0A0M0LMB1"/>
<keyword evidence="1" id="KW-0472">Membrane</keyword>
<comment type="caution">
    <text evidence="2">The sequence shown here is derived from an EMBL/GenBank/DDBJ whole genome shotgun (WGS) entry which is preliminary data.</text>
</comment>
<dbReference type="GeneID" id="301135514"/>